<dbReference type="Proteomes" id="UP001295684">
    <property type="component" value="Unassembled WGS sequence"/>
</dbReference>
<comment type="caution">
    <text evidence="2">The sequence shown here is derived from an EMBL/GenBank/DDBJ whole genome shotgun (WGS) entry which is preliminary data.</text>
</comment>
<name>A0AAD1XAV4_EUPCR</name>
<dbReference type="EMBL" id="CAMPGE010006223">
    <property type="protein sequence ID" value="CAI2365072.1"/>
    <property type="molecule type" value="Genomic_DNA"/>
</dbReference>
<evidence type="ECO:0000313" key="3">
    <source>
        <dbReference type="Proteomes" id="UP001295684"/>
    </source>
</evidence>
<evidence type="ECO:0000313" key="2">
    <source>
        <dbReference type="EMBL" id="CAI2365072.1"/>
    </source>
</evidence>
<organism evidence="2 3">
    <name type="scientific">Euplotes crassus</name>
    <dbReference type="NCBI Taxonomy" id="5936"/>
    <lineage>
        <taxon>Eukaryota</taxon>
        <taxon>Sar</taxon>
        <taxon>Alveolata</taxon>
        <taxon>Ciliophora</taxon>
        <taxon>Intramacronucleata</taxon>
        <taxon>Spirotrichea</taxon>
        <taxon>Hypotrichia</taxon>
        <taxon>Euplotida</taxon>
        <taxon>Euplotidae</taxon>
        <taxon>Moneuplotes</taxon>
    </lineage>
</organism>
<keyword evidence="1" id="KW-0472">Membrane</keyword>
<feature type="transmembrane region" description="Helical" evidence="1">
    <location>
        <begin position="6"/>
        <end position="25"/>
    </location>
</feature>
<dbReference type="AlphaFoldDB" id="A0AAD1XAV4"/>
<protein>
    <submittedName>
        <fullName evidence="2">Uncharacterized protein</fullName>
    </submittedName>
</protein>
<keyword evidence="1" id="KW-0812">Transmembrane</keyword>
<accession>A0AAD1XAV4</accession>
<gene>
    <name evidence="2" type="ORF">ECRASSUSDP1_LOCUS6422</name>
</gene>
<keyword evidence="1" id="KW-1133">Transmembrane helix</keyword>
<reference evidence="2" key="1">
    <citation type="submission" date="2023-07" db="EMBL/GenBank/DDBJ databases">
        <authorList>
            <consortium name="AG Swart"/>
            <person name="Singh M."/>
            <person name="Singh A."/>
            <person name="Seah K."/>
            <person name="Emmerich C."/>
        </authorList>
    </citation>
    <scope>NUCLEOTIDE SEQUENCE</scope>
    <source>
        <strain evidence="2">DP1</strain>
    </source>
</reference>
<proteinExistence type="predicted"/>
<keyword evidence="3" id="KW-1185">Reference proteome</keyword>
<evidence type="ECO:0000256" key="1">
    <source>
        <dbReference type="SAM" id="Phobius"/>
    </source>
</evidence>
<sequence>MISISGVILCLFINFLVLVIFSYCFQNNKLLSLIFLMLPIKRGSQQKECFIELDCAYFIFPKCGNLVYLSTLMSSKSSFFFSP</sequence>